<sequence length="373" mass="42360">MPMSDFLESWRRAFDTDTLYYFPAFSKQADARKKTDTVVLRQGLEQMRQLHDAWVVQSKAGILRKPLIEWIRLTARRRCTEPADKVYALLNIIPETEARYFQPDYRKSPQAVFDEVIHYHLCHTSWNLSTLQQLVDDLYDNKNRIIESCIERPVTAIPYELLVSPEEPKRVSNHIAWRFTPFALRPTLVLSPVNSATICHILHPGTPAHLKQDVSNHNLTRIERSIKQALAVYFKHASRMVTTLQNVVPLQLFGSSAHLFTSLPTAQSLQSTASASWQSYVESDVQPFEFNAIIVATSGIVGIQLPHHTHQAAIGERLYVTDSGGLSHVVRGRYLKTMCFVPETDSLRAFFATHGTGEFPVAISLPKQSKSHD</sequence>
<name>A0A2G5HL51_CERBT</name>
<organism evidence="1 3">
    <name type="scientific">Cercospora beticola</name>
    <name type="common">Sugarbeet leaf spot fungus</name>
    <dbReference type="NCBI Taxonomy" id="122368"/>
    <lineage>
        <taxon>Eukaryota</taxon>
        <taxon>Fungi</taxon>
        <taxon>Dikarya</taxon>
        <taxon>Ascomycota</taxon>
        <taxon>Pezizomycotina</taxon>
        <taxon>Dothideomycetes</taxon>
        <taxon>Dothideomycetidae</taxon>
        <taxon>Mycosphaerellales</taxon>
        <taxon>Mycosphaerellaceae</taxon>
        <taxon>Cercospora</taxon>
    </lineage>
</organism>
<proteinExistence type="predicted"/>
<accession>A0A2G5HL51</accession>
<evidence type="ECO:0000313" key="3">
    <source>
        <dbReference type="Proteomes" id="UP000230605"/>
    </source>
</evidence>
<reference evidence="2 4" key="2">
    <citation type="submission" date="2023-09" db="EMBL/GenBank/DDBJ databases">
        <title>Complete-Gapless Cercospora beticola genome.</title>
        <authorList>
            <person name="Wyatt N.A."/>
            <person name="Spanner R.E."/>
            <person name="Bolton M.D."/>
        </authorList>
    </citation>
    <scope>NUCLEOTIDE SEQUENCE [LARGE SCALE GENOMIC DNA]</scope>
    <source>
        <strain evidence="2">Cb09-40</strain>
    </source>
</reference>
<dbReference type="AlphaFoldDB" id="A0A2G5HL51"/>
<evidence type="ECO:0000313" key="2">
    <source>
        <dbReference type="EMBL" id="WPB02428.1"/>
    </source>
</evidence>
<dbReference type="Proteomes" id="UP000230605">
    <property type="component" value="Chromosome 4"/>
</dbReference>
<reference evidence="1 3" key="1">
    <citation type="submission" date="2015-10" db="EMBL/GenBank/DDBJ databases">
        <title>The cercosporin biosynthetic gene cluster was horizontally transferred to several fungal lineages and shown to be expanded in Cercospora beticola based on microsynteny with recipient genomes.</title>
        <authorList>
            <person name="De Jonge R."/>
            <person name="Ebert M.K."/>
            <person name="Suttle J.C."/>
            <person name="Jurick Ii W.M."/>
            <person name="Secor G.A."/>
            <person name="Thomma B.P."/>
            <person name="Van De Peer Y."/>
            <person name="Bolton M.D."/>
        </authorList>
    </citation>
    <scope>NUCLEOTIDE SEQUENCE [LARGE SCALE GENOMIC DNA]</scope>
    <source>
        <strain evidence="1 3">09-40</strain>
    </source>
</reference>
<dbReference type="EMBL" id="CP134187">
    <property type="protein sequence ID" value="WPB02428.1"/>
    <property type="molecule type" value="Genomic_DNA"/>
</dbReference>
<dbReference type="Proteomes" id="UP001302367">
    <property type="component" value="Chromosome 4"/>
</dbReference>
<evidence type="ECO:0000313" key="1">
    <source>
        <dbReference type="EMBL" id="PIA93260.1"/>
    </source>
</evidence>
<protein>
    <submittedName>
        <fullName evidence="1">Uncharacterized protein</fullName>
    </submittedName>
</protein>
<dbReference type="EMBL" id="LKMD01000105">
    <property type="protein sequence ID" value="PIA93260.1"/>
    <property type="molecule type" value="Genomic_DNA"/>
</dbReference>
<dbReference type="OrthoDB" id="4760373at2759"/>
<gene>
    <name evidence="1" type="ORF">CB0940_05123</name>
    <name evidence="2" type="ORF">RHO25_007062</name>
</gene>
<keyword evidence="4" id="KW-1185">Reference proteome</keyword>
<evidence type="ECO:0000313" key="4">
    <source>
        <dbReference type="Proteomes" id="UP001302367"/>
    </source>
</evidence>